<evidence type="ECO:0000256" key="2">
    <source>
        <dbReference type="ARBA" id="ARBA00023015"/>
    </source>
</evidence>
<evidence type="ECO:0000259" key="5">
    <source>
        <dbReference type="PROSITE" id="PS50931"/>
    </source>
</evidence>
<evidence type="ECO:0000256" key="1">
    <source>
        <dbReference type="ARBA" id="ARBA00009437"/>
    </source>
</evidence>
<dbReference type="GO" id="GO:0000976">
    <property type="term" value="F:transcription cis-regulatory region binding"/>
    <property type="evidence" value="ECO:0007669"/>
    <property type="project" value="TreeGrafter"/>
</dbReference>
<dbReference type="InterPro" id="IPR000847">
    <property type="entry name" value="LysR_HTH_N"/>
</dbReference>
<feature type="domain" description="HTH lysR-type" evidence="5">
    <location>
        <begin position="5"/>
        <end position="62"/>
    </location>
</feature>
<gene>
    <name evidence="6" type="ORF">SAMN05444354_10251</name>
</gene>
<keyword evidence="7" id="KW-1185">Reference proteome</keyword>
<dbReference type="SUPFAM" id="SSF46785">
    <property type="entry name" value="Winged helix' DNA-binding domain"/>
    <property type="match status" value="1"/>
</dbReference>
<dbReference type="EMBL" id="FOAP01000002">
    <property type="protein sequence ID" value="SEK67177.1"/>
    <property type="molecule type" value="Genomic_DNA"/>
</dbReference>
<dbReference type="PRINTS" id="PR00039">
    <property type="entry name" value="HTHLYSR"/>
</dbReference>
<dbReference type="InterPro" id="IPR036390">
    <property type="entry name" value="WH_DNA-bd_sf"/>
</dbReference>
<proteinExistence type="inferred from homology"/>
<sequence length="304" mass="32797">MSPRLDPRRLETFRVVALTGQVSAASRLLHLSQPAVTAQVRQLERECGQPLLIRTARGVQVNDAGRALLEYAQRLHQLLEEASLAVAGEEALQGELVLAASTTIASYVVPELLASFVRGHRGLQVRLEVGNTAQVLGWVAEGQVPLGLVEGHARAAHIRLERYLEDELVPVVSSRAPAELLRIRTVEALQRVPLIWREPGSGTRAVLERALRKAGVRRGLQAGDLQMGSTEAIKGAVALGLGVGFLSRWSIQEELASGRLQRLAVPGLTVARAFSWVLPVEAPSGLAGHFLRHARAVTSVGPAW</sequence>
<dbReference type="GO" id="GO:0003700">
    <property type="term" value="F:DNA-binding transcription factor activity"/>
    <property type="evidence" value="ECO:0007669"/>
    <property type="project" value="InterPro"/>
</dbReference>
<dbReference type="AlphaFoldDB" id="A0A1H7IZX9"/>
<name>A0A1H7IZX9_STIAU</name>
<dbReference type="Gene3D" id="1.10.10.10">
    <property type="entry name" value="Winged helix-like DNA-binding domain superfamily/Winged helix DNA-binding domain"/>
    <property type="match status" value="1"/>
</dbReference>
<dbReference type="PANTHER" id="PTHR30126">
    <property type="entry name" value="HTH-TYPE TRANSCRIPTIONAL REGULATOR"/>
    <property type="match status" value="1"/>
</dbReference>
<evidence type="ECO:0000313" key="7">
    <source>
        <dbReference type="Proteomes" id="UP000182719"/>
    </source>
</evidence>
<evidence type="ECO:0000313" key="6">
    <source>
        <dbReference type="EMBL" id="SEK67177.1"/>
    </source>
</evidence>
<dbReference type="OrthoDB" id="7840053at2"/>
<organism evidence="6 7">
    <name type="scientific">Stigmatella aurantiaca</name>
    <dbReference type="NCBI Taxonomy" id="41"/>
    <lineage>
        <taxon>Bacteria</taxon>
        <taxon>Pseudomonadati</taxon>
        <taxon>Myxococcota</taxon>
        <taxon>Myxococcia</taxon>
        <taxon>Myxococcales</taxon>
        <taxon>Cystobacterineae</taxon>
        <taxon>Archangiaceae</taxon>
        <taxon>Stigmatella</taxon>
    </lineage>
</organism>
<dbReference type="PROSITE" id="PS50931">
    <property type="entry name" value="HTH_LYSR"/>
    <property type="match status" value="1"/>
</dbReference>
<protein>
    <submittedName>
        <fullName evidence="6">Transcriptional regulator, LysR family</fullName>
    </submittedName>
</protein>
<evidence type="ECO:0000256" key="4">
    <source>
        <dbReference type="ARBA" id="ARBA00023163"/>
    </source>
</evidence>
<keyword evidence="3" id="KW-0238">DNA-binding</keyword>
<dbReference type="Pfam" id="PF00126">
    <property type="entry name" value="HTH_1"/>
    <property type="match status" value="1"/>
</dbReference>
<keyword evidence="4" id="KW-0804">Transcription</keyword>
<dbReference type="InterPro" id="IPR005119">
    <property type="entry name" value="LysR_subst-bd"/>
</dbReference>
<dbReference type="RefSeq" id="WP_075005233.1">
    <property type="nucleotide sequence ID" value="NZ_FOAP01000002.1"/>
</dbReference>
<dbReference type="Pfam" id="PF03466">
    <property type="entry name" value="LysR_substrate"/>
    <property type="match status" value="1"/>
</dbReference>
<accession>A0A1H7IZX9</accession>
<dbReference type="InterPro" id="IPR036388">
    <property type="entry name" value="WH-like_DNA-bd_sf"/>
</dbReference>
<evidence type="ECO:0000256" key="3">
    <source>
        <dbReference type="ARBA" id="ARBA00023125"/>
    </source>
</evidence>
<reference evidence="7" key="1">
    <citation type="submission" date="2016-10" db="EMBL/GenBank/DDBJ databases">
        <authorList>
            <person name="Varghese N."/>
            <person name="Submissions S."/>
        </authorList>
    </citation>
    <scope>NUCLEOTIDE SEQUENCE [LARGE SCALE GENOMIC DNA]</scope>
    <source>
        <strain evidence="7">DSM 17044</strain>
    </source>
</reference>
<dbReference type="Gene3D" id="3.40.190.10">
    <property type="entry name" value="Periplasmic binding protein-like II"/>
    <property type="match status" value="2"/>
</dbReference>
<dbReference type="SUPFAM" id="SSF53850">
    <property type="entry name" value="Periplasmic binding protein-like II"/>
    <property type="match status" value="1"/>
</dbReference>
<dbReference type="PANTHER" id="PTHR30126:SF39">
    <property type="entry name" value="HTH-TYPE TRANSCRIPTIONAL REGULATOR CYSL"/>
    <property type="match status" value="1"/>
</dbReference>
<comment type="similarity">
    <text evidence="1">Belongs to the LysR transcriptional regulatory family.</text>
</comment>
<keyword evidence="2" id="KW-0805">Transcription regulation</keyword>
<dbReference type="Proteomes" id="UP000182719">
    <property type="component" value="Unassembled WGS sequence"/>
</dbReference>